<evidence type="ECO:0000313" key="1">
    <source>
        <dbReference type="EMBL" id="GAH43337.1"/>
    </source>
</evidence>
<reference evidence="1" key="1">
    <citation type="journal article" date="2014" name="Front. Microbiol.">
        <title>High frequency of phylogenetically diverse reductive dehalogenase-homologous genes in deep subseafloor sedimentary metagenomes.</title>
        <authorList>
            <person name="Kawai M."/>
            <person name="Futagami T."/>
            <person name="Toyoda A."/>
            <person name="Takaki Y."/>
            <person name="Nishi S."/>
            <person name="Hori S."/>
            <person name="Arai W."/>
            <person name="Tsubouchi T."/>
            <person name="Morono Y."/>
            <person name="Uchiyama I."/>
            <person name="Ito T."/>
            <person name="Fujiyama A."/>
            <person name="Inagaki F."/>
            <person name="Takami H."/>
        </authorList>
    </citation>
    <scope>NUCLEOTIDE SEQUENCE</scope>
    <source>
        <strain evidence="1">Expedition CK06-06</strain>
    </source>
</reference>
<protein>
    <submittedName>
        <fullName evidence="1">Uncharacterized protein</fullName>
    </submittedName>
</protein>
<dbReference type="AlphaFoldDB" id="X1FEB5"/>
<accession>X1FEB5</accession>
<name>X1FEB5_9ZZZZ</name>
<comment type="caution">
    <text evidence="1">The sequence shown here is derived from an EMBL/GenBank/DDBJ whole genome shotgun (WGS) entry which is preliminary data.</text>
</comment>
<proteinExistence type="predicted"/>
<gene>
    <name evidence="1" type="ORF">S03H2_14312</name>
</gene>
<organism evidence="1">
    <name type="scientific">marine sediment metagenome</name>
    <dbReference type="NCBI Taxonomy" id="412755"/>
    <lineage>
        <taxon>unclassified sequences</taxon>
        <taxon>metagenomes</taxon>
        <taxon>ecological metagenomes</taxon>
    </lineage>
</organism>
<dbReference type="EMBL" id="BARU01007262">
    <property type="protein sequence ID" value="GAH43337.1"/>
    <property type="molecule type" value="Genomic_DNA"/>
</dbReference>
<sequence length="49" mass="5281">MTIKVNGLFLKFWLGGKFTPGKGKGQEHIDGNISRAPATEKGWVSYSAG</sequence>